<dbReference type="GO" id="GO:0051033">
    <property type="term" value="F:RNA transmembrane transporter activity"/>
    <property type="evidence" value="ECO:0007669"/>
    <property type="project" value="EnsemblMetazoa"/>
</dbReference>
<keyword evidence="5 8" id="KW-1133">Transmembrane helix</keyword>
<evidence type="ECO:0000256" key="7">
    <source>
        <dbReference type="ARBA" id="ARBA00023180"/>
    </source>
</evidence>
<feature type="transmembrane region" description="Helical" evidence="8">
    <location>
        <begin position="315"/>
        <end position="337"/>
    </location>
</feature>
<feature type="transmembrane region" description="Helical" evidence="8">
    <location>
        <begin position="674"/>
        <end position="693"/>
    </location>
</feature>
<evidence type="ECO:0000256" key="3">
    <source>
        <dbReference type="ARBA" id="ARBA00022692"/>
    </source>
</evidence>
<dbReference type="Pfam" id="PF13965">
    <property type="entry name" value="SID-1_RNA_chan"/>
    <property type="match status" value="1"/>
</dbReference>
<feature type="transmembrane region" description="Helical" evidence="8">
    <location>
        <begin position="618"/>
        <end position="637"/>
    </location>
</feature>
<dbReference type="AlphaFoldDB" id="A0A8R1I0C1"/>
<accession>A0A8R1I0C1</accession>
<feature type="transmembrane region" description="Helical" evidence="8">
    <location>
        <begin position="578"/>
        <end position="597"/>
    </location>
</feature>
<keyword evidence="4" id="KW-0732">Signal</keyword>
<evidence type="ECO:0000256" key="8">
    <source>
        <dbReference type="SAM" id="Phobius"/>
    </source>
</evidence>
<organism evidence="9 10">
    <name type="scientific">Caenorhabditis japonica</name>
    <dbReference type="NCBI Taxonomy" id="281687"/>
    <lineage>
        <taxon>Eukaryota</taxon>
        <taxon>Metazoa</taxon>
        <taxon>Ecdysozoa</taxon>
        <taxon>Nematoda</taxon>
        <taxon>Chromadorea</taxon>
        <taxon>Rhabditida</taxon>
        <taxon>Rhabditina</taxon>
        <taxon>Rhabditomorpha</taxon>
        <taxon>Rhabditoidea</taxon>
        <taxon>Rhabditidae</taxon>
        <taxon>Peloderinae</taxon>
        <taxon>Caenorhabditis</taxon>
    </lineage>
</organism>
<evidence type="ECO:0000256" key="2">
    <source>
        <dbReference type="ARBA" id="ARBA00006618"/>
    </source>
</evidence>
<comment type="similarity">
    <text evidence="2">Belongs to the SID1 family.</text>
</comment>
<feature type="transmembrane region" description="Helical" evidence="8">
    <location>
        <begin position="460"/>
        <end position="479"/>
    </location>
</feature>
<dbReference type="GO" id="GO:0003725">
    <property type="term" value="F:double-stranded RNA binding"/>
    <property type="evidence" value="ECO:0007669"/>
    <property type="project" value="EnsemblMetazoa"/>
</dbReference>
<evidence type="ECO:0000256" key="5">
    <source>
        <dbReference type="ARBA" id="ARBA00022989"/>
    </source>
</evidence>
<dbReference type="PANTHER" id="PTHR12185">
    <property type="entry name" value="SID1 TRANSMEMBRANE FAMILY MEMEBER"/>
    <property type="match status" value="1"/>
</dbReference>
<feature type="transmembrane region" description="Helical" evidence="8">
    <location>
        <begin position="553"/>
        <end position="572"/>
    </location>
</feature>
<reference evidence="9" key="2">
    <citation type="submission" date="2022-06" db="UniProtKB">
        <authorList>
            <consortium name="EnsemblMetazoa"/>
        </authorList>
    </citation>
    <scope>IDENTIFICATION</scope>
    <source>
        <strain evidence="9">DF5081</strain>
    </source>
</reference>
<proteinExistence type="inferred from homology"/>
<keyword evidence="6 8" id="KW-0472">Membrane</keyword>
<keyword evidence="7" id="KW-0325">Glycoprotein</keyword>
<sequence length="758" mass="86203">MYNEIILRVVRAVLGRLADPNVTQYASNNEPESIIIKHLNKKLTNETLKAHTVNVLYNSLYTQSILDLTRVSVTIDEPWKFDTVHGTILEATVSNGRDNFLLKLPVVYKNVTLYSDGKVLNPLLPEDFGDRKLRKNKQRFLPDNDENYHQNLIITVHSTLHEDIKYSVSVTHLDRSQYYVKFKPGETRINQNDQHLTVVKPLGYFLDAKEQNVNAFHITVTSDDDICANLITVPADEPLYDRRVDLDKVDNRRILSFTRRADVLFPNSEIANFEKFRIFVLISPDDSLCGASSRKTALQNKKLSLEFVKLNDASYSVPLIAMFTFLAIPALIFLPFVTLTRFRSMPIATDHLLDLSTDLSSSSQPSPLIVLDESATDNSLGIAEVNADITVLEDVKLTDSLSLHGEMLRYPVAIILPVLMHTAVEYHNWSKSSMANRDEMCFYNHACANPYGEFRAWNNIISNIGYAIYGLAFVAITVGRRRRSRQLVGYGVHESTLIDVTIGVFMVLQAIASATYHICPSNVSFQFDTPCIQMICCLLIIRQWLVRLESPSAAYSNLLLVVVVSVNFLVSALSKTWYIRYLIAGIHMFIISSICLAKKRMLGINESAFRKQISLTFIIYYSICNITMLLVYLVSAKIHLNQIVTYCCIFNCIMYLIYYALIKYMCHERISHLAKLYGSLALVGWFVSAWFFFQDDMDWTQSAAVSRSLNKPCVLLQFFGSHDLWHIFGAMAGLFTFLFVSYVDDDLLNIPKCSVTVF</sequence>
<name>A0A8R1I0C1_CAEJA</name>
<feature type="transmembrane region" description="Helical" evidence="8">
    <location>
        <begin position="724"/>
        <end position="743"/>
    </location>
</feature>
<evidence type="ECO:0000256" key="1">
    <source>
        <dbReference type="ARBA" id="ARBA00004141"/>
    </source>
</evidence>
<reference evidence="10" key="1">
    <citation type="submission" date="2010-08" db="EMBL/GenBank/DDBJ databases">
        <authorList>
            <consortium name="Caenorhabditis japonica Sequencing Consortium"/>
            <person name="Wilson R.K."/>
        </authorList>
    </citation>
    <scope>NUCLEOTIDE SEQUENCE [LARGE SCALE GENOMIC DNA]</scope>
    <source>
        <strain evidence="10">DF5081</strain>
    </source>
</reference>
<dbReference type="PANTHER" id="PTHR12185:SF1">
    <property type="entry name" value="SYSTEMIC RNA INTERFERENCE DEFECTIVE PROTEIN 1"/>
    <property type="match status" value="1"/>
</dbReference>
<feature type="transmembrane region" description="Helical" evidence="8">
    <location>
        <begin position="643"/>
        <end position="662"/>
    </location>
</feature>
<protein>
    <submittedName>
        <fullName evidence="9">Uncharacterized protein</fullName>
    </submittedName>
</protein>
<evidence type="ECO:0000256" key="6">
    <source>
        <dbReference type="ARBA" id="ARBA00023136"/>
    </source>
</evidence>
<feature type="transmembrane region" description="Helical" evidence="8">
    <location>
        <begin position="407"/>
        <end position="424"/>
    </location>
</feature>
<keyword evidence="10" id="KW-1185">Reference proteome</keyword>
<evidence type="ECO:0000313" key="10">
    <source>
        <dbReference type="Proteomes" id="UP000005237"/>
    </source>
</evidence>
<comment type="subcellular location">
    <subcellularLocation>
        <location evidence="1">Membrane</location>
        <topology evidence="1">Multi-pass membrane protein</topology>
    </subcellularLocation>
</comment>
<keyword evidence="3 8" id="KW-0812">Transmembrane</keyword>
<evidence type="ECO:0000313" key="9">
    <source>
        <dbReference type="EnsemblMetazoa" id="CJA17163.1"/>
    </source>
</evidence>
<feature type="transmembrane region" description="Helical" evidence="8">
    <location>
        <begin position="524"/>
        <end position="541"/>
    </location>
</feature>
<dbReference type="InterPro" id="IPR025958">
    <property type="entry name" value="SID1_TM_fam"/>
</dbReference>
<dbReference type="Proteomes" id="UP000005237">
    <property type="component" value="Unassembled WGS sequence"/>
</dbReference>
<dbReference type="EnsemblMetazoa" id="CJA17163.1">
    <property type="protein sequence ID" value="CJA17163.1"/>
    <property type="gene ID" value="WBGene00136367"/>
</dbReference>
<evidence type="ECO:0000256" key="4">
    <source>
        <dbReference type="ARBA" id="ARBA00022729"/>
    </source>
</evidence>
<feature type="transmembrane region" description="Helical" evidence="8">
    <location>
        <begin position="500"/>
        <end position="518"/>
    </location>
</feature>
<dbReference type="GO" id="GO:0033227">
    <property type="term" value="P:dsRNA transport"/>
    <property type="evidence" value="ECO:0007669"/>
    <property type="project" value="EnsemblMetazoa"/>
</dbReference>
<dbReference type="GO" id="GO:0005764">
    <property type="term" value="C:lysosome"/>
    <property type="evidence" value="ECO:0007669"/>
    <property type="project" value="TreeGrafter"/>
</dbReference>
<dbReference type="GO" id="GO:0035194">
    <property type="term" value="P:regulatory ncRNA-mediated post-transcriptional gene silencing"/>
    <property type="evidence" value="ECO:0007669"/>
    <property type="project" value="EnsemblMetazoa"/>
</dbReference>
<dbReference type="GO" id="GO:0005886">
    <property type="term" value="C:plasma membrane"/>
    <property type="evidence" value="ECO:0007669"/>
    <property type="project" value="EnsemblMetazoa"/>
</dbReference>